<evidence type="ECO:0008006" key="3">
    <source>
        <dbReference type="Google" id="ProtNLM"/>
    </source>
</evidence>
<dbReference type="InterPro" id="IPR025613">
    <property type="entry name" value="YlbE"/>
</dbReference>
<evidence type="ECO:0000313" key="1">
    <source>
        <dbReference type="EMBL" id="MRH42141.1"/>
    </source>
</evidence>
<dbReference type="AlphaFoldDB" id="A0A6A8DEE1"/>
<dbReference type="Proteomes" id="UP000799092">
    <property type="component" value="Unassembled WGS sequence"/>
</dbReference>
<keyword evidence="2" id="KW-1185">Reference proteome</keyword>
<dbReference type="EMBL" id="WJNG01000004">
    <property type="protein sequence ID" value="MRH42141.1"/>
    <property type="molecule type" value="Genomic_DNA"/>
</dbReference>
<comment type="caution">
    <text evidence="1">The sequence shown here is derived from an EMBL/GenBank/DDBJ whole genome shotgun (WGS) entry which is preliminary data.</text>
</comment>
<accession>A0A6A8DEE1</accession>
<name>A0A6A8DEE1_9BACI</name>
<protein>
    <recommendedName>
        <fullName evidence="3">YlbE-like protein</fullName>
    </recommendedName>
</protein>
<gene>
    <name evidence="1" type="ORF">GH741_05555</name>
</gene>
<dbReference type="Pfam" id="PF14003">
    <property type="entry name" value="YlbE"/>
    <property type="match status" value="1"/>
</dbReference>
<evidence type="ECO:0000313" key="2">
    <source>
        <dbReference type="Proteomes" id="UP000799092"/>
    </source>
</evidence>
<reference evidence="1" key="1">
    <citation type="submission" date="2019-11" db="EMBL/GenBank/DDBJ databases">
        <authorList>
            <person name="Li J."/>
        </authorList>
    </citation>
    <scope>NUCLEOTIDE SEQUENCE</scope>
    <source>
        <strain evidence="1">B6B</strain>
    </source>
</reference>
<dbReference type="RefSeq" id="WP_338079257.1">
    <property type="nucleotide sequence ID" value="NZ_WJNG01000004.1"/>
</dbReference>
<organism evidence="1 2">
    <name type="scientific">Aquibacillus halophilus</name>
    <dbReference type="NCBI Taxonomy" id="930132"/>
    <lineage>
        <taxon>Bacteria</taxon>
        <taxon>Bacillati</taxon>
        <taxon>Bacillota</taxon>
        <taxon>Bacilli</taxon>
        <taxon>Bacillales</taxon>
        <taxon>Bacillaceae</taxon>
        <taxon>Aquibacillus</taxon>
    </lineage>
</organism>
<proteinExistence type="predicted"/>
<sequence>MEPNLYQFLRSRPELLKFIRLNPQWYRELTRNPSRIQDLEKEANVFYGRTVPQRIEKISNQVQMVSMLIQMAGAMKD</sequence>